<accession>A0A383BA06</accession>
<name>A0A383BA06_9ZZZZ</name>
<sequence length="83" mass="9055">VWSSLRTDFSTASASIGVGECAEPLQNPYCGVLREAVNAIKIRLAFIRKSICLGVFQLADDRKLDGIHFMLPTPFDANGDVDL</sequence>
<evidence type="ECO:0000313" key="1">
    <source>
        <dbReference type="EMBL" id="SVE16620.1"/>
    </source>
</evidence>
<dbReference type="EMBL" id="UINC01198595">
    <property type="protein sequence ID" value="SVE16620.1"/>
    <property type="molecule type" value="Genomic_DNA"/>
</dbReference>
<organism evidence="1">
    <name type="scientific">marine metagenome</name>
    <dbReference type="NCBI Taxonomy" id="408172"/>
    <lineage>
        <taxon>unclassified sequences</taxon>
        <taxon>metagenomes</taxon>
        <taxon>ecological metagenomes</taxon>
    </lineage>
</organism>
<gene>
    <name evidence="1" type="ORF">METZ01_LOCUS469474</name>
</gene>
<proteinExistence type="predicted"/>
<protein>
    <submittedName>
        <fullName evidence="1">Uncharacterized protein</fullName>
    </submittedName>
</protein>
<feature type="non-terminal residue" evidence="1">
    <location>
        <position position="1"/>
    </location>
</feature>
<dbReference type="AlphaFoldDB" id="A0A383BA06"/>
<reference evidence="1" key="1">
    <citation type="submission" date="2018-05" db="EMBL/GenBank/DDBJ databases">
        <authorList>
            <person name="Lanie J.A."/>
            <person name="Ng W.-L."/>
            <person name="Kazmierczak K.M."/>
            <person name="Andrzejewski T.M."/>
            <person name="Davidsen T.M."/>
            <person name="Wayne K.J."/>
            <person name="Tettelin H."/>
            <person name="Glass J.I."/>
            <person name="Rusch D."/>
            <person name="Podicherti R."/>
            <person name="Tsui H.-C.T."/>
            <person name="Winkler M.E."/>
        </authorList>
    </citation>
    <scope>NUCLEOTIDE SEQUENCE</scope>
</reference>
<feature type="non-terminal residue" evidence="1">
    <location>
        <position position="83"/>
    </location>
</feature>